<evidence type="ECO:0000256" key="6">
    <source>
        <dbReference type="RuleBase" id="RU361124"/>
    </source>
</evidence>
<reference evidence="9" key="1">
    <citation type="submission" date="2025-08" db="UniProtKB">
        <authorList>
            <consortium name="RefSeq"/>
        </authorList>
    </citation>
    <scope>IDENTIFICATION</scope>
</reference>
<evidence type="ECO:0000256" key="1">
    <source>
        <dbReference type="ARBA" id="ARBA00004123"/>
    </source>
</evidence>
<gene>
    <name evidence="9" type="primary">LOC136086841</name>
</gene>
<evidence type="ECO:0000256" key="3">
    <source>
        <dbReference type="ARBA" id="ARBA00023015"/>
    </source>
</evidence>
<evidence type="ECO:0000256" key="4">
    <source>
        <dbReference type="ARBA" id="ARBA00023163"/>
    </source>
</evidence>
<keyword evidence="3 6" id="KW-0805">Transcription regulation</keyword>
<accession>A0ABM4CTY8</accession>
<protein>
    <recommendedName>
        <fullName evidence="6">Enhancer of polycomb-like protein</fullName>
    </recommendedName>
</protein>
<dbReference type="PANTHER" id="PTHR14898">
    <property type="entry name" value="ENHANCER OF POLYCOMB"/>
    <property type="match status" value="1"/>
</dbReference>
<evidence type="ECO:0000313" key="8">
    <source>
        <dbReference type="Proteomes" id="UP001652625"/>
    </source>
</evidence>
<evidence type="ECO:0000313" key="9">
    <source>
        <dbReference type="RefSeq" id="XP_065665407.1"/>
    </source>
</evidence>
<dbReference type="Pfam" id="PF10513">
    <property type="entry name" value="EPL1"/>
    <property type="match status" value="1"/>
</dbReference>
<keyword evidence="5 6" id="KW-0539">Nucleus</keyword>
<comment type="subcellular location">
    <subcellularLocation>
        <location evidence="1 6">Nucleus</location>
    </subcellularLocation>
</comment>
<keyword evidence="8" id="KW-1185">Reference proteome</keyword>
<feature type="domain" description="Enhancer of polycomb-like N-terminal" evidence="7">
    <location>
        <begin position="14"/>
        <end position="113"/>
    </location>
</feature>
<name>A0ABM4CTY8_HYDVU</name>
<sequence>MVKHSVEQHVLINEHHLQRAISAQQIYGEAQRLIIPTPDAVLYQADYEQLKRPNVQMPKQFIHVQAFTLEDELPEYDCDDDDLQWIEAYNKDKPNNEKITPLEFEKMIDILENSSGSRIDLFLLSDAKALLKKDVGLVTQLFDYWKPKKIKATVPCLTPTVRTEKKDGSALHDPYVAFRRRIEKMQTRKNRKNDEASYEKMLSLRRELNRACLLMEMVKLREEKKRDLLKTTMKILETRYSNKDFQGDLLFQCYDILKRQEQQQPHFNKQGIDEKIKKDLTADEARRRHKLFKQRSAMQQQSAAFMSTENIQQPENSSQTVSQTRDIDLISNDCPDGKYTFKREKGVSYNAPLYDFMGNWPWTHPVEGGCGDSRFCYSSTSVNKSHHFIGFARRRVGRGGRILFDRAYSPYDDYLNKSTVEVKNNNIKIDSIEDRVPPWPHFKAPLDLSNSDSDNLIAKPEPISSKCLNKWIHKSTLVKTKSMTPCVKLDKSTSYQPSRLRLHPYSTKIKTMHSLSVNNRLFLESIASNLVKNSDSKHIFLKRVKNENTAYLPANSSSGQIPATNVLSPLKSPSVAPASSVYQLNFPLSLVTSIPKTVVINNCTVSQKSSSKLSEKSDNSNRTSQLIVVTSQPVVSRNLNNTIQQTPVAHKNLPPQAKVKINSFHVQPVSSVRANKLSISNGLSISHSTVVTNGVSDVSQLARSRKSLPGFNTLRRTSTDISTTSPVTVGK</sequence>
<keyword evidence="4 6" id="KW-0804">Transcription</keyword>
<proteinExistence type="inferred from homology"/>
<evidence type="ECO:0000256" key="5">
    <source>
        <dbReference type="ARBA" id="ARBA00023242"/>
    </source>
</evidence>
<organism evidence="8 9">
    <name type="scientific">Hydra vulgaris</name>
    <name type="common">Hydra</name>
    <name type="synonym">Hydra attenuata</name>
    <dbReference type="NCBI Taxonomy" id="6087"/>
    <lineage>
        <taxon>Eukaryota</taxon>
        <taxon>Metazoa</taxon>
        <taxon>Cnidaria</taxon>
        <taxon>Hydrozoa</taxon>
        <taxon>Hydroidolina</taxon>
        <taxon>Anthoathecata</taxon>
        <taxon>Aplanulata</taxon>
        <taxon>Hydridae</taxon>
        <taxon>Hydra</taxon>
    </lineage>
</organism>
<evidence type="ECO:0000259" key="7">
    <source>
        <dbReference type="Pfam" id="PF10513"/>
    </source>
</evidence>
<evidence type="ECO:0000256" key="2">
    <source>
        <dbReference type="ARBA" id="ARBA00008035"/>
    </source>
</evidence>
<comment type="similarity">
    <text evidence="2 6">Belongs to the enhancer of polycomb family.</text>
</comment>
<dbReference type="InterPro" id="IPR019542">
    <property type="entry name" value="Enhancer_polycomb-like_N"/>
</dbReference>
<dbReference type="RefSeq" id="XP_065665407.1">
    <property type="nucleotide sequence ID" value="XM_065809335.1"/>
</dbReference>
<dbReference type="GeneID" id="136086841"/>
<dbReference type="InterPro" id="IPR024943">
    <property type="entry name" value="Enhancer_polycomb"/>
</dbReference>
<dbReference type="Proteomes" id="UP001652625">
    <property type="component" value="Chromosome 11"/>
</dbReference>